<dbReference type="Proteomes" id="UP000069272">
    <property type="component" value="Chromosome X"/>
</dbReference>
<evidence type="ECO:0000313" key="3">
    <source>
        <dbReference type="EnsemblMetazoa" id="AALB006368-PA"/>
    </source>
</evidence>
<dbReference type="VEuPathDB" id="VectorBase:AALB20_032613"/>
<comment type="subcellular location">
    <subcellularLocation>
        <location evidence="1">Secreted</location>
    </subcellularLocation>
</comment>
<dbReference type="CDD" id="cd05380">
    <property type="entry name" value="CAP_euk"/>
    <property type="match status" value="1"/>
</dbReference>
<organism evidence="3 4">
    <name type="scientific">Anopheles albimanus</name>
    <name type="common">New world malaria mosquito</name>
    <dbReference type="NCBI Taxonomy" id="7167"/>
    <lineage>
        <taxon>Eukaryota</taxon>
        <taxon>Metazoa</taxon>
        <taxon>Ecdysozoa</taxon>
        <taxon>Arthropoda</taxon>
        <taxon>Hexapoda</taxon>
        <taxon>Insecta</taxon>
        <taxon>Pterygota</taxon>
        <taxon>Neoptera</taxon>
        <taxon>Endopterygota</taxon>
        <taxon>Diptera</taxon>
        <taxon>Nematocera</taxon>
        <taxon>Culicoidea</taxon>
        <taxon>Culicidae</taxon>
        <taxon>Anophelinae</taxon>
        <taxon>Anopheles</taxon>
    </lineage>
</organism>
<dbReference type="VEuPathDB" id="VectorBase:AALB006368"/>
<protein>
    <submittedName>
        <fullName evidence="3">Uncharacterized protein</fullName>
    </submittedName>
</protein>
<dbReference type="SUPFAM" id="SSF55797">
    <property type="entry name" value="PR-1-like"/>
    <property type="match status" value="1"/>
</dbReference>
<dbReference type="AlphaFoldDB" id="A0A182FIM3"/>
<dbReference type="SMART" id="SM00198">
    <property type="entry name" value="SCP"/>
    <property type="match status" value="1"/>
</dbReference>
<dbReference type="OrthoDB" id="414826at2759"/>
<name>A0A182FIM3_ANOAL</name>
<dbReference type="RefSeq" id="XP_035795330.1">
    <property type="nucleotide sequence ID" value="XM_035939437.1"/>
</dbReference>
<evidence type="ECO:0000313" key="4">
    <source>
        <dbReference type="Proteomes" id="UP000069272"/>
    </source>
</evidence>
<evidence type="ECO:0000256" key="1">
    <source>
        <dbReference type="ARBA" id="ARBA00004613"/>
    </source>
</evidence>
<accession>A0A182FIM3</accession>
<keyword evidence="4" id="KW-1185">Reference proteome</keyword>
<proteinExistence type="predicted"/>
<dbReference type="KEGG" id="aali:118468525"/>
<dbReference type="InterPro" id="IPR014044">
    <property type="entry name" value="CAP_dom"/>
</dbReference>
<dbReference type="InterPro" id="IPR035940">
    <property type="entry name" value="CAP_sf"/>
</dbReference>
<keyword evidence="2" id="KW-0964">Secreted</keyword>
<dbReference type="Gene3D" id="3.40.33.10">
    <property type="entry name" value="CAP"/>
    <property type="match status" value="1"/>
</dbReference>
<sequence>MLLVGRGAGLHLATGPLLLLLLVLFLLLMCNPGVCDHGDRYCSLCKDHVACGTPRQLHGDCLRYSDVNLTVLTHLRHVITGHVNHLRDKFAAGEVSGFGHRYGPMYAVSWDDEMADLCRYNVNSCRFAHDRCRATTAHPYSGQTLGKLTKCVHQQDARELTIDVQRHVILHLVDRWFAEHRDTHESDVRHYSHRSSKRKFQIGHFLQLINCNVCKLGCSLVSYREHRPPKVCATFILCCNYSYINIIGRPICGITDAPTETHPACPRQPHFRQLCSKCSSGGGK</sequence>
<dbReference type="EnsemblMetazoa" id="AALB006368-RA">
    <property type="protein sequence ID" value="AALB006368-PA"/>
    <property type="gene ID" value="AALB006368"/>
</dbReference>
<reference evidence="3" key="2">
    <citation type="submission" date="2022-08" db="UniProtKB">
        <authorList>
            <consortium name="EnsemblMetazoa"/>
        </authorList>
    </citation>
    <scope>IDENTIFICATION</scope>
    <source>
        <strain evidence="3">STECLA/ALBI9_A</strain>
    </source>
</reference>
<dbReference type="Pfam" id="PF00188">
    <property type="entry name" value="CAP"/>
    <property type="match status" value="1"/>
</dbReference>
<dbReference type="GO" id="GO:0005576">
    <property type="term" value="C:extracellular region"/>
    <property type="evidence" value="ECO:0007669"/>
    <property type="project" value="UniProtKB-SubCell"/>
</dbReference>
<reference evidence="3 4" key="1">
    <citation type="journal article" date="2017" name="G3 (Bethesda)">
        <title>The Physical Genome Mapping of Anopheles albimanus Corrected Scaffold Misassemblies and Identified Interarm Rearrangements in Genus Anopheles.</title>
        <authorList>
            <person name="Artemov G.N."/>
            <person name="Peery A.N."/>
            <person name="Jiang X."/>
            <person name="Tu Z."/>
            <person name="Stegniy V.N."/>
            <person name="Sharakhova M.V."/>
            <person name="Sharakhov I.V."/>
        </authorList>
    </citation>
    <scope>NUCLEOTIDE SEQUENCE [LARGE SCALE GENOMIC DNA]</scope>
    <source>
        <strain evidence="3 4">ALBI9_A</strain>
    </source>
</reference>
<evidence type="ECO:0000256" key="2">
    <source>
        <dbReference type="ARBA" id="ARBA00022525"/>
    </source>
</evidence>
<dbReference type="GeneID" id="118468525"/>